<dbReference type="AlphaFoldDB" id="A0A1E5T3P6"/>
<evidence type="ECO:0000256" key="1">
    <source>
        <dbReference type="ARBA" id="ARBA00023015"/>
    </source>
</evidence>
<accession>A0A1E5T3P6</accession>
<dbReference type="Proteomes" id="UP000095713">
    <property type="component" value="Unassembled WGS sequence"/>
</dbReference>
<reference evidence="5 6" key="1">
    <citation type="submission" date="2016-05" db="EMBL/GenBank/DDBJ databases">
        <title>Draft Genome Sequence of Algibacter sp. Strain SK-16 Isolated from the Surface Water of Aburatsubo Inlet.</title>
        <authorList>
            <person name="Wong S.-K."/>
            <person name="Yoshizawa S."/>
            <person name="Nakajima Y."/>
            <person name="Ogura Y."/>
            <person name="Tetsuya H."/>
            <person name="Hamasaki K."/>
        </authorList>
    </citation>
    <scope>NUCLEOTIDE SEQUENCE [LARGE SCALE GENOMIC DNA]</scope>
    <source>
        <strain evidence="5 6">SK-16</strain>
    </source>
</reference>
<keyword evidence="3" id="KW-0804">Transcription</keyword>
<dbReference type="SUPFAM" id="SSF46689">
    <property type="entry name" value="Homeodomain-like"/>
    <property type="match status" value="1"/>
</dbReference>
<dbReference type="PROSITE" id="PS01124">
    <property type="entry name" value="HTH_ARAC_FAMILY_2"/>
    <property type="match status" value="1"/>
</dbReference>
<dbReference type="Pfam" id="PF12833">
    <property type="entry name" value="HTH_18"/>
    <property type="match status" value="1"/>
</dbReference>
<dbReference type="EMBL" id="MDJD01000050">
    <property type="protein sequence ID" value="OEK06004.1"/>
    <property type="molecule type" value="Genomic_DNA"/>
</dbReference>
<organism evidence="5 6">
    <name type="scientific">Flavivirga aquatica</name>
    <dbReference type="NCBI Taxonomy" id="1849968"/>
    <lineage>
        <taxon>Bacteria</taxon>
        <taxon>Pseudomonadati</taxon>
        <taxon>Bacteroidota</taxon>
        <taxon>Flavobacteriia</taxon>
        <taxon>Flavobacteriales</taxon>
        <taxon>Flavobacteriaceae</taxon>
        <taxon>Flavivirga</taxon>
    </lineage>
</organism>
<gene>
    <name evidence="5" type="ORF">A8C32_19435</name>
</gene>
<dbReference type="Gene3D" id="1.10.10.60">
    <property type="entry name" value="Homeodomain-like"/>
    <property type="match status" value="1"/>
</dbReference>
<dbReference type="RefSeq" id="WP_069831094.1">
    <property type="nucleotide sequence ID" value="NZ_MDJD01000050.1"/>
</dbReference>
<evidence type="ECO:0000256" key="2">
    <source>
        <dbReference type="ARBA" id="ARBA00023125"/>
    </source>
</evidence>
<dbReference type="PANTHER" id="PTHR43280:SF2">
    <property type="entry name" value="HTH-TYPE TRANSCRIPTIONAL REGULATOR EXSA"/>
    <property type="match status" value="1"/>
</dbReference>
<dbReference type="Pfam" id="PF14525">
    <property type="entry name" value="AraC_binding_2"/>
    <property type="match status" value="1"/>
</dbReference>
<dbReference type="PRINTS" id="PR00032">
    <property type="entry name" value="HTHARAC"/>
</dbReference>
<evidence type="ECO:0000256" key="3">
    <source>
        <dbReference type="ARBA" id="ARBA00023163"/>
    </source>
</evidence>
<dbReference type="PANTHER" id="PTHR43280">
    <property type="entry name" value="ARAC-FAMILY TRANSCRIPTIONAL REGULATOR"/>
    <property type="match status" value="1"/>
</dbReference>
<name>A0A1E5T3P6_9FLAO</name>
<feature type="domain" description="HTH araC/xylS-type" evidence="4">
    <location>
        <begin position="215"/>
        <end position="316"/>
    </location>
</feature>
<keyword evidence="6" id="KW-1185">Reference proteome</keyword>
<evidence type="ECO:0000313" key="6">
    <source>
        <dbReference type="Proteomes" id="UP000095713"/>
    </source>
</evidence>
<dbReference type="InterPro" id="IPR009057">
    <property type="entry name" value="Homeodomain-like_sf"/>
</dbReference>
<proteinExistence type="predicted"/>
<dbReference type="InterPro" id="IPR020449">
    <property type="entry name" value="Tscrpt_reg_AraC-type_HTH"/>
</dbReference>
<dbReference type="STRING" id="1849968.A8C32_19435"/>
<comment type="caution">
    <text evidence="5">The sequence shown here is derived from an EMBL/GenBank/DDBJ whole genome shotgun (WGS) entry which is preliminary data.</text>
</comment>
<sequence length="330" mass="37632">MQAPDFYISTEKVDPKDALSYWNDYVCKTLVELDVFHNGGQSSFYGSLVGHQLDTIHVCKIYSQGSGVRRSKSQISKSSEAYFLINYQLSGQAVLKQDGKTVLLKQNDWTFTDSTRPHELDFKGGFEQLVLKIPRNLLTYGTSYITANTACLLDDSGLGKILKNFIYSLSLELKVVDVFTRKYLANNLLQLLNDYLNLKFASDKNASPSKETMLLSIKSFVEEQITNPQLSIQQIAQTFKCSKRQLHKLFNDENCTINNYIRNSRLEKCKNDIENLGLSKLSVSEIGYKNGFNNISNFIKCFKQKFGIPPGEYRNICEQSFSLNRIQVVY</sequence>
<evidence type="ECO:0000313" key="5">
    <source>
        <dbReference type="EMBL" id="OEK06004.1"/>
    </source>
</evidence>
<dbReference type="SMART" id="SM00342">
    <property type="entry name" value="HTH_ARAC"/>
    <property type="match status" value="1"/>
</dbReference>
<dbReference type="InterPro" id="IPR035418">
    <property type="entry name" value="AraC-bd_2"/>
</dbReference>
<dbReference type="OrthoDB" id="9779074at2"/>
<evidence type="ECO:0000259" key="4">
    <source>
        <dbReference type="PROSITE" id="PS01124"/>
    </source>
</evidence>
<dbReference type="GO" id="GO:0003700">
    <property type="term" value="F:DNA-binding transcription factor activity"/>
    <property type="evidence" value="ECO:0007669"/>
    <property type="project" value="InterPro"/>
</dbReference>
<dbReference type="GO" id="GO:0043565">
    <property type="term" value="F:sequence-specific DNA binding"/>
    <property type="evidence" value="ECO:0007669"/>
    <property type="project" value="InterPro"/>
</dbReference>
<protein>
    <recommendedName>
        <fullName evidence="4">HTH araC/xylS-type domain-containing protein</fullName>
    </recommendedName>
</protein>
<keyword evidence="2" id="KW-0238">DNA-binding</keyword>
<dbReference type="InterPro" id="IPR018060">
    <property type="entry name" value="HTH_AraC"/>
</dbReference>
<keyword evidence="1" id="KW-0805">Transcription regulation</keyword>